<evidence type="ECO:0000256" key="6">
    <source>
        <dbReference type="ARBA" id="ARBA00022989"/>
    </source>
</evidence>
<feature type="transmembrane region" description="Helical" evidence="8">
    <location>
        <begin position="188"/>
        <end position="213"/>
    </location>
</feature>
<feature type="transmembrane region" description="Helical" evidence="8">
    <location>
        <begin position="333"/>
        <end position="355"/>
    </location>
</feature>
<comment type="caution">
    <text evidence="9">The sequence shown here is derived from an EMBL/GenBank/DDBJ whole genome shotgun (WGS) entry which is preliminary data.</text>
</comment>
<organism evidence="9 10">
    <name type="scientific">Smittium angustum</name>
    <dbReference type="NCBI Taxonomy" id="133377"/>
    <lineage>
        <taxon>Eukaryota</taxon>
        <taxon>Fungi</taxon>
        <taxon>Fungi incertae sedis</taxon>
        <taxon>Zoopagomycota</taxon>
        <taxon>Kickxellomycotina</taxon>
        <taxon>Harpellomycetes</taxon>
        <taxon>Harpellales</taxon>
        <taxon>Legeriomycetaceae</taxon>
        <taxon>Smittium</taxon>
    </lineage>
</organism>
<evidence type="ECO:0000313" key="9">
    <source>
        <dbReference type="EMBL" id="PWA00768.1"/>
    </source>
</evidence>
<evidence type="ECO:0000313" key="10">
    <source>
        <dbReference type="Proteomes" id="UP000245591"/>
    </source>
</evidence>
<accession>A0A2U1J719</accession>
<keyword evidence="7 8" id="KW-0472">Membrane</keyword>
<dbReference type="Gene3D" id="1.50.10.150">
    <property type="entry name" value="Voltage-dependent anion channel"/>
    <property type="match status" value="1"/>
</dbReference>
<comment type="subcellular location">
    <subcellularLocation>
        <location evidence="1">Cell membrane</location>
        <topology evidence="1">Multi-pass membrane protein</topology>
    </subcellularLocation>
</comment>
<keyword evidence="5 8" id="KW-0812">Transmembrane</keyword>
<feature type="transmembrane region" description="Helical" evidence="8">
    <location>
        <begin position="160"/>
        <end position="182"/>
    </location>
</feature>
<feature type="transmembrane region" description="Helical" evidence="8">
    <location>
        <begin position="53"/>
        <end position="72"/>
    </location>
</feature>
<dbReference type="InterPro" id="IPR038665">
    <property type="entry name" value="Voltage-dep_anion_channel_sf"/>
</dbReference>
<evidence type="ECO:0000256" key="5">
    <source>
        <dbReference type="ARBA" id="ARBA00022692"/>
    </source>
</evidence>
<feature type="transmembrane region" description="Helical" evidence="8">
    <location>
        <begin position="93"/>
        <end position="114"/>
    </location>
</feature>
<dbReference type="PANTHER" id="PTHR31686:SF1">
    <property type="entry name" value="SULFITE EFFLUX PUMP SSU1"/>
    <property type="match status" value="1"/>
</dbReference>
<feature type="transmembrane region" description="Helical" evidence="8">
    <location>
        <begin position="21"/>
        <end position="41"/>
    </location>
</feature>
<dbReference type="InterPro" id="IPR004695">
    <property type="entry name" value="SLAC1/Mae1/Ssu1/TehA"/>
</dbReference>
<dbReference type="PANTHER" id="PTHR31686">
    <property type="match status" value="1"/>
</dbReference>
<comment type="similarity">
    <text evidence="2">Belongs to the tellurite-resistance/dicarboxylate transporter (TDT) family.</text>
</comment>
<dbReference type="Proteomes" id="UP000245591">
    <property type="component" value="Unassembled WGS sequence"/>
</dbReference>
<feature type="transmembrane region" description="Helical" evidence="8">
    <location>
        <begin position="309"/>
        <end position="327"/>
    </location>
</feature>
<keyword evidence="3" id="KW-0813">Transport</keyword>
<dbReference type="AlphaFoldDB" id="A0A2U1J719"/>
<evidence type="ECO:0000256" key="2">
    <source>
        <dbReference type="ARBA" id="ARBA00008566"/>
    </source>
</evidence>
<gene>
    <name evidence="9" type="ORF">BB558_003205</name>
</gene>
<evidence type="ECO:0000256" key="8">
    <source>
        <dbReference type="SAM" id="Phobius"/>
    </source>
</evidence>
<dbReference type="EMBL" id="MBFU01000313">
    <property type="protein sequence ID" value="PWA00768.1"/>
    <property type="molecule type" value="Genomic_DNA"/>
</dbReference>
<evidence type="ECO:0008006" key="11">
    <source>
        <dbReference type="Google" id="ProtNLM"/>
    </source>
</evidence>
<reference evidence="9 10" key="1">
    <citation type="journal article" date="2018" name="MBio">
        <title>Comparative Genomics Reveals the Core Gene Toolbox for the Fungus-Insect Symbiosis.</title>
        <authorList>
            <person name="Wang Y."/>
            <person name="Stata M."/>
            <person name="Wang W."/>
            <person name="Stajich J.E."/>
            <person name="White M.M."/>
            <person name="Moncalvo J.M."/>
        </authorList>
    </citation>
    <scope>NUCLEOTIDE SEQUENCE [LARGE SCALE GENOMIC DNA]</scope>
    <source>
        <strain evidence="9 10">AUS-126-30</strain>
    </source>
</reference>
<keyword evidence="10" id="KW-1185">Reference proteome</keyword>
<dbReference type="Pfam" id="PF03595">
    <property type="entry name" value="SLAC1"/>
    <property type="match status" value="1"/>
</dbReference>
<evidence type="ECO:0000256" key="4">
    <source>
        <dbReference type="ARBA" id="ARBA00022475"/>
    </source>
</evidence>
<sequence length="384" mass="42622">MKLKPLTHYTGNKKSIIYNYGPNWYSIVMGTGILSISIHSFPFKFKSQYEICMTLYVLNIMIFVIITLISIVRYTLKPSKFFELLNNPPASMFIGAVPMAFSTIVNGLIFLFPVSKYPYIPNVALVLWSIDVFLALFSYLVVPMYSLLIHKNSIKTISSIWLLPMVPPIVSSGAGAAVAGVLNPDTAHVVIIISYILWGMGVVAFLKVPTYLYRLYAHGYPPKEIMIAAFLPVGLFGQSGNAIMSVGNVSAKIFPKTIPQIQYFGEACEVCTMILGLLLVGFALFFLIQSIAATWFIFSKEGAKFNVSWWAITFPLGTFNQGIYSLAISLDSMAFRVFGSCFTIVLSIIWIYIFAKTFCGVWTGTLFIIPPPPIPTINEGSKQS</sequence>
<evidence type="ECO:0000256" key="1">
    <source>
        <dbReference type="ARBA" id="ARBA00004651"/>
    </source>
</evidence>
<feature type="transmembrane region" description="Helical" evidence="8">
    <location>
        <begin position="126"/>
        <end position="148"/>
    </location>
</feature>
<dbReference type="GO" id="GO:0005886">
    <property type="term" value="C:plasma membrane"/>
    <property type="evidence" value="ECO:0007669"/>
    <property type="project" value="UniProtKB-SubCell"/>
</dbReference>
<keyword evidence="4" id="KW-1003">Cell membrane</keyword>
<evidence type="ECO:0000256" key="3">
    <source>
        <dbReference type="ARBA" id="ARBA00022448"/>
    </source>
</evidence>
<feature type="transmembrane region" description="Helical" evidence="8">
    <location>
        <begin position="225"/>
        <end position="244"/>
    </location>
</feature>
<protein>
    <recommendedName>
        <fullName evidence="11">Sulfite efflux pump SSU1</fullName>
    </recommendedName>
</protein>
<dbReference type="GO" id="GO:0000319">
    <property type="term" value="F:sulfite transmembrane transporter activity"/>
    <property type="evidence" value="ECO:0007669"/>
    <property type="project" value="TreeGrafter"/>
</dbReference>
<name>A0A2U1J719_SMIAN</name>
<proteinExistence type="inferred from homology"/>
<keyword evidence="6 8" id="KW-1133">Transmembrane helix</keyword>
<dbReference type="InterPro" id="IPR051629">
    <property type="entry name" value="Sulfite_efflux_TDT"/>
</dbReference>
<evidence type="ECO:0000256" key="7">
    <source>
        <dbReference type="ARBA" id="ARBA00023136"/>
    </source>
</evidence>
<feature type="transmembrane region" description="Helical" evidence="8">
    <location>
        <begin position="273"/>
        <end position="297"/>
    </location>
</feature>